<evidence type="ECO:0000256" key="1">
    <source>
        <dbReference type="ARBA" id="ARBA00001971"/>
    </source>
</evidence>
<dbReference type="AlphaFoldDB" id="A0A9P3FHH9"/>
<protein>
    <recommendedName>
        <fullName evidence="8">Pisatin demethylase</fullName>
    </recommendedName>
</protein>
<dbReference type="EMBL" id="BOLY01000007">
    <property type="protein sequence ID" value="GIZ47566.1"/>
    <property type="molecule type" value="Genomic_DNA"/>
</dbReference>
<dbReference type="PROSITE" id="PS00086">
    <property type="entry name" value="CYTOCHROME_P450"/>
    <property type="match status" value="1"/>
</dbReference>
<dbReference type="GO" id="GO:0004497">
    <property type="term" value="F:monooxygenase activity"/>
    <property type="evidence" value="ECO:0007669"/>
    <property type="project" value="UniProtKB-KW"/>
</dbReference>
<dbReference type="RefSeq" id="XP_044662053.1">
    <property type="nucleotide sequence ID" value="XM_044806118.1"/>
</dbReference>
<sequence length="489" mass="55088">MLFSSLIPIAAVAVLYGLISLLKAYSSTLRDVPGPFFARFTRLWEFYHAAWREDSEVVLQNLHRKHGNIVRVAPNRYSITDPAAVQLIYGAGSKFAKSDFYSSFGGTNAHDRDVFSEMDIKKHAQKRRIQANFYANSTLLSYEPFVDQTNERFVQTLDRLAQEGKPFDLFTWMQLYAFDVIGEFTFGRSFGLIECGYDKDNLLHTVDWLNNRWGGRVGLIPEIHVLWRLVMKYIPSIHPLSTLYKVIGREVKVRFEGKAEPTDREDMMGKCIKSIGAGKMSRYSMQEIVAQNFGAGSDTTATALSATIWFLAQDTRCLEKLRAELEEAAVAGDLSDPVTFAQGQKLTYLQACIQEALRLHSPVGSTLYRVVPEGGATIAGKYFPAGTHVGINPWVFHHMPDIWGDDVLNFKPERWLGDTSTIDKAFLAFGGGARTCIGRHVSMLEMSKLLPTIIRNFDFTPAQDTGLEFRSGFFTKPTVKVTIKRVDEK</sequence>
<gene>
    <name evidence="6" type="ORF">CKM354_001065400</name>
</gene>
<comment type="cofactor">
    <cofactor evidence="1 4">
        <name>heme</name>
        <dbReference type="ChEBI" id="CHEBI:30413"/>
    </cofactor>
</comment>
<evidence type="ECO:0000256" key="2">
    <source>
        <dbReference type="ARBA" id="ARBA00022723"/>
    </source>
</evidence>
<dbReference type="Pfam" id="PF00067">
    <property type="entry name" value="p450"/>
    <property type="match status" value="1"/>
</dbReference>
<dbReference type="Gene3D" id="1.10.630.10">
    <property type="entry name" value="Cytochrome P450"/>
    <property type="match status" value="1"/>
</dbReference>
<reference evidence="6 7" key="1">
    <citation type="submission" date="2021-01" db="EMBL/GenBank/DDBJ databases">
        <title>Cercospora kikuchii MAFF 305040 whole genome shotgun sequence.</title>
        <authorList>
            <person name="Kashiwa T."/>
            <person name="Suzuki T."/>
        </authorList>
    </citation>
    <scope>NUCLEOTIDE SEQUENCE [LARGE SCALE GENOMIC DNA]</scope>
    <source>
        <strain evidence="6 7">MAFF 305040</strain>
    </source>
</reference>
<evidence type="ECO:0000256" key="5">
    <source>
        <dbReference type="RuleBase" id="RU000461"/>
    </source>
</evidence>
<keyword evidence="5" id="KW-0560">Oxidoreductase</keyword>
<keyword evidence="7" id="KW-1185">Reference proteome</keyword>
<keyword evidence="2 4" id="KW-0479">Metal-binding</keyword>
<dbReference type="SUPFAM" id="SSF48264">
    <property type="entry name" value="Cytochrome P450"/>
    <property type="match status" value="1"/>
</dbReference>
<dbReference type="PRINTS" id="PR00463">
    <property type="entry name" value="EP450I"/>
</dbReference>
<keyword evidence="4 5" id="KW-0349">Heme</keyword>
<dbReference type="Proteomes" id="UP000825890">
    <property type="component" value="Unassembled WGS sequence"/>
</dbReference>
<comment type="caution">
    <text evidence="6">The sequence shown here is derived from an EMBL/GenBank/DDBJ whole genome shotgun (WGS) entry which is preliminary data.</text>
</comment>
<dbReference type="PRINTS" id="PR00385">
    <property type="entry name" value="P450"/>
</dbReference>
<dbReference type="InterPro" id="IPR017972">
    <property type="entry name" value="Cyt_P450_CS"/>
</dbReference>
<keyword evidence="3 4" id="KW-0408">Iron</keyword>
<proteinExistence type="inferred from homology"/>
<evidence type="ECO:0000256" key="4">
    <source>
        <dbReference type="PIRSR" id="PIRSR602401-1"/>
    </source>
</evidence>
<evidence type="ECO:0000313" key="7">
    <source>
        <dbReference type="Proteomes" id="UP000825890"/>
    </source>
</evidence>
<dbReference type="GO" id="GO:0020037">
    <property type="term" value="F:heme binding"/>
    <property type="evidence" value="ECO:0007669"/>
    <property type="project" value="InterPro"/>
</dbReference>
<dbReference type="PANTHER" id="PTHR24305:SF190">
    <property type="entry name" value="P450, PUTATIVE (EUROFUNG)-RELATED"/>
    <property type="match status" value="1"/>
</dbReference>
<dbReference type="InterPro" id="IPR036396">
    <property type="entry name" value="Cyt_P450_sf"/>
</dbReference>
<dbReference type="GeneID" id="68296229"/>
<evidence type="ECO:0000313" key="6">
    <source>
        <dbReference type="EMBL" id="GIZ47566.1"/>
    </source>
</evidence>
<accession>A0A9P3FHH9</accession>
<dbReference type="CDD" id="cd11060">
    <property type="entry name" value="CYP57A1-like"/>
    <property type="match status" value="1"/>
</dbReference>
<name>A0A9P3FHH9_9PEZI</name>
<dbReference type="InterPro" id="IPR050121">
    <property type="entry name" value="Cytochrome_P450_monoxygenase"/>
</dbReference>
<dbReference type="GO" id="GO:0005506">
    <property type="term" value="F:iron ion binding"/>
    <property type="evidence" value="ECO:0007669"/>
    <property type="project" value="InterPro"/>
</dbReference>
<dbReference type="InterPro" id="IPR002401">
    <property type="entry name" value="Cyt_P450_E_grp-I"/>
</dbReference>
<dbReference type="InterPro" id="IPR001128">
    <property type="entry name" value="Cyt_P450"/>
</dbReference>
<dbReference type="GO" id="GO:0016705">
    <property type="term" value="F:oxidoreductase activity, acting on paired donors, with incorporation or reduction of molecular oxygen"/>
    <property type="evidence" value="ECO:0007669"/>
    <property type="project" value="InterPro"/>
</dbReference>
<organism evidence="6 7">
    <name type="scientific">Cercospora kikuchii</name>
    <dbReference type="NCBI Taxonomy" id="84275"/>
    <lineage>
        <taxon>Eukaryota</taxon>
        <taxon>Fungi</taxon>
        <taxon>Dikarya</taxon>
        <taxon>Ascomycota</taxon>
        <taxon>Pezizomycotina</taxon>
        <taxon>Dothideomycetes</taxon>
        <taxon>Dothideomycetidae</taxon>
        <taxon>Mycosphaerellales</taxon>
        <taxon>Mycosphaerellaceae</taxon>
        <taxon>Cercospora</taxon>
    </lineage>
</organism>
<comment type="similarity">
    <text evidence="5">Belongs to the cytochrome P450 family.</text>
</comment>
<dbReference type="PANTHER" id="PTHR24305">
    <property type="entry name" value="CYTOCHROME P450"/>
    <property type="match status" value="1"/>
</dbReference>
<feature type="binding site" description="axial binding residue" evidence="4">
    <location>
        <position position="436"/>
    </location>
    <ligand>
        <name>heme</name>
        <dbReference type="ChEBI" id="CHEBI:30413"/>
    </ligand>
    <ligandPart>
        <name>Fe</name>
        <dbReference type="ChEBI" id="CHEBI:18248"/>
    </ligandPart>
</feature>
<evidence type="ECO:0000256" key="3">
    <source>
        <dbReference type="ARBA" id="ARBA00023004"/>
    </source>
</evidence>
<keyword evidence="5" id="KW-0503">Monooxygenase</keyword>
<dbReference type="OrthoDB" id="3934656at2759"/>
<evidence type="ECO:0008006" key="8">
    <source>
        <dbReference type="Google" id="ProtNLM"/>
    </source>
</evidence>